<keyword evidence="2" id="KW-1185">Reference proteome</keyword>
<gene>
    <name evidence="1" type="ORF">PIB30_011377</name>
</gene>
<evidence type="ECO:0000313" key="2">
    <source>
        <dbReference type="Proteomes" id="UP001341840"/>
    </source>
</evidence>
<accession>A0ABU6Y3W1</accession>
<evidence type="ECO:0000313" key="1">
    <source>
        <dbReference type="EMBL" id="MED6204694.1"/>
    </source>
</evidence>
<dbReference type="EMBL" id="JASCZI010241683">
    <property type="protein sequence ID" value="MED6204694.1"/>
    <property type="molecule type" value="Genomic_DNA"/>
</dbReference>
<proteinExistence type="predicted"/>
<protein>
    <submittedName>
        <fullName evidence="1">Uncharacterized protein</fullName>
    </submittedName>
</protein>
<name>A0ABU6Y3W1_9FABA</name>
<sequence length="100" mass="11090">MPPPLMAAVLPWDREDERRTDGDQNRWTVPAPSCELARRDGSHTESAVARSAQLDTAAMMESEWVLTNATFPLYRAEVVFEVGICSAGGWWDAVVVLGRD</sequence>
<organism evidence="1 2">
    <name type="scientific">Stylosanthes scabra</name>
    <dbReference type="NCBI Taxonomy" id="79078"/>
    <lineage>
        <taxon>Eukaryota</taxon>
        <taxon>Viridiplantae</taxon>
        <taxon>Streptophyta</taxon>
        <taxon>Embryophyta</taxon>
        <taxon>Tracheophyta</taxon>
        <taxon>Spermatophyta</taxon>
        <taxon>Magnoliopsida</taxon>
        <taxon>eudicotyledons</taxon>
        <taxon>Gunneridae</taxon>
        <taxon>Pentapetalae</taxon>
        <taxon>rosids</taxon>
        <taxon>fabids</taxon>
        <taxon>Fabales</taxon>
        <taxon>Fabaceae</taxon>
        <taxon>Papilionoideae</taxon>
        <taxon>50 kb inversion clade</taxon>
        <taxon>dalbergioids sensu lato</taxon>
        <taxon>Dalbergieae</taxon>
        <taxon>Pterocarpus clade</taxon>
        <taxon>Stylosanthes</taxon>
    </lineage>
</organism>
<comment type="caution">
    <text evidence="1">The sequence shown here is derived from an EMBL/GenBank/DDBJ whole genome shotgun (WGS) entry which is preliminary data.</text>
</comment>
<dbReference type="Proteomes" id="UP001341840">
    <property type="component" value="Unassembled WGS sequence"/>
</dbReference>
<reference evidence="1 2" key="1">
    <citation type="journal article" date="2023" name="Plants (Basel)">
        <title>Bridging the Gap: Combining Genomics and Transcriptomics Approaches to Understand Stylosanthes scabra, an Orphan Legume from the Brazilian Caatinga.</title>
        <authorList>
            <person name="Ferreira-Neto J.R.C."/>
            <person name="da Silva M.D."/>
            <person name="Binneck E."/>
            <person name="de Melo N.F."/>
            <person name="da Silva R.H."/>
            <person name="de Melo A.L.T.M."/>
            <person name="Pandolfi V."/>
            <person name="Bustamante F.O."/>
            <person name="Brasileiro-Vidal A.C."/>
            <person name="Benko-Iseppon A.M."/>
        </authorList>
    </citation>
    <scope>NUCLEOTIDE SEQUENCE [LARGE SCALE GENOMIC DNA]</scope>
    <source>
        <tissue evidence="1">Leaves</tissue>
    </source>
</reference>